<keyword evidence="3" id="KW-1185">Reference proteome</keyword>
<name>W7X756_TETTS</name>
<proteinExistence type="predicted"/>
<gene>
    <name evidence="2" type="ORF">TTHERM_000409059</name>
</gene>
<dbReference type="GeneID" id="24438800"/>
<feature type="transmembrane region" description="Helical" evidence="1">
    <location>
        <begin position="92"/>
        <end position="115"/>
    </location>
</feature>
<accession>W7X756</accession>
<dbReference type="Proteomes" id="UP000009168">
    <property type="component" value="Unassembled WGS sequence"/>
</dbReference>
<evidence type="ECO:0000313" key="3">
    <source>
        <dbReference type="Proteomes" id="UP000009168"/>
    </source>
</evidence>
<evidence type="ECO:0000256" key="1">
    <source>
        <dbReference type="SAM" id="Phobius"/>
    </source>
</evidence>
<keyword evidence="1" id="KW-0472">Membrane</keyword>
<sequence length="130" mass="15766">MNTISLKNLLIMDISAKQQSITYSLLGQLCYQQLQAQSFYFQVAYLQVNSKQRMSIIPTNQYIKMKLITKQSKQNSFMSEKNILQLLYQNYLFFYVYIQLTDMYLNIYKLIYLYYQKINQNLLHKLYLFQ</sequence>
<reference evidence="3" key="1">
    <citation type="journal article" date="2006" name="PLoS Biol.">
        <title>Macronuclear genome sequence of the ciliate Tetrahymena thermophila, a model eukaryote.</title>
        <authorList>
            <person name="Eisen J.A."/>
            <person name="Coyne R.S."/>
            <person name="Wu M."/>
            <person name="Wu D."/>
            <person name="Thiagarajan M."/>
            <person name="Wortman J.R."/>
            <person name="Badger J.H."/>
            <person name="Ren Q."/>
            <person name="Amedeo P."/>
            <person name="Jones K.M."/>
            <person name="Tallon L.J."/>
            <person name="Delcher A.L."/>
            <person name="Salzberg S.L."/>
            <person name="Silva J.C."/>
            <person name="Haas B.J."/>
            <person name="Majoros W.H."/>
            <person name="Farzad M."/>
            <person name="Carlton J.M."/>
            <person name="Smith R.K. Jr."/>
            <person name="Garg J."/>
            <person name="Pearlman R.E."/>
            <person name="Karrer K.M."/>
            <person name="Sun L."/>
            <person name="Manning G."/>
            <person name="Elde N.C."/>
            <person name="Turkewitz A.P."/>
            <person name="Asai D.J."/>
            <person name="Wilkes D.E."/>
            <person name="Wang Y."/>
            <person name="Cai H."/>
            <person name="Collins K."/>
            <person name="Stewart B.A."/>
            <person name="Lee S.R."/>
            <person name="Wilamowska K."/>
            <person name="Weinberg Z."/>
            <person name="Ruzzo W.L."/>
            <person name="Wloga D."/>
            <person name="Gaertig J."/>
            <person name="Frankel J."/>
            <person name="Tsao C.-C."/>
            <person name="Gorovsky M.A."/>
            <person name="Keeling P.J."/>
            <person name="Waller R.F."/>
            <person name="Patron N.J."/>
            <person name="Cherry J.M."/>
            <person name="Stover N.A."/>
            <person name="Krieger C.J."/>
            <person name="del Toro C."/>
            <person name="Ryder H.F."/>
            <person name="Williamson S.C."/>
            <person name="Barbeau R.A."/>
            <person name="Hamilton E.P."/>
            <person name="Orias E."/>
        </authorList>
    </citation>
    <scope>NUCLEOTIDE SEQUENCE [LARGE SCALE GENOMIC DNA]</scope>
    <source>
        <strain evidence="3">SB210</strain>
    </source>
</reference>
<dbReference type="EMBL" id="GG662612">
    <property type="protein sequence ID" value="EWS73192.1"/>
    <property type="molecule type" value="Genomic_DNA"/>
</dbReference>
<keyword evidence="1 2" id="KW-0812">Transmembrane</keyword>
<dbReference type="KEGG" id="tet:TTHERM_000409059"/>
<dbReference type="InParanoid" id="W7X756"/>
<organism evidence="2 3">
    <name type="scientific">Tetrahymena thermophila (strain SB210)</name>
    <dbReference type="NCBI Taxonomy" id="312017"/>
    <lineage>
        <taxon>Eukaryota</taxon>
        <taxon>Sar</taxon>
        <taxon>Alveolata</taxon>
        <taxon>Ciliophora</taxon>
        <taxon>Intramacronucleata</taxon>
        <taxon>Oligohymenophorea</taxon>
        <taxon>Hymenostomatida</taxon>
        <taxon>Tetrahymenina</taxon>
        <taxon>Tetrahymenidae</taxon>
        <taxon>Tetrahymena</taxon>
    </lineage>
</organism>
<evidence type="ECO:0000313" key="2">
    <source>
        <dbReference type="EMBL" id="EWS73192.1"/>
    </source>
</evidence>
<dbReference type="AlphaFoldDB" id="W7X756"/>
<protein>
    <submittedName>
        <fullName evidence="2">Transmembrane protein, putative</fullName>
    </submittedName>
</protein>
<keyword evidence="1" id="KW-1133">Transmembrane helix</keyword>
<dbReference type="RefSeq" id="XP_012654268.1">
    <property type="nucleotide sequence ID" value="XM_012798814.1"/>
</dbReference>